<sequence>MITALYLFVLMIIITMLIIVELGILPGLSISGIFAILITGFSIYYAYTSYGVWGAVITLVIYGISIPIIVNLILKRAQHLFPKLNTSIDSTVDPLSDISVEVGDEGVVESRMAPVGYIIVNEQRFQSYSVEGVIDKNQKVVVVKIENKKVYVSPI</sequence>
<name>A0AC61NGX2_9BACT</name>
<evidence type="ECO:0000313" key="1">
    <source>
        <dbReference type="EMBL" id="QZE14798.1"/>
    </source>
</evidence>
<dbReference type="Proteomes" id="UP000826212">
    <property type="component" value="Chromosome"/>
</dbReference>
<accession>A0AC61NGX2</accession>
<proteinExistence type="predicted"/>
<organism evidence="1 2">
    <name type="scientific">Halosquirtibacter laminarini</name>
    <dbReference type="NCBI Taxonomy" id="3374600"/>
    <lineage>
        <taxon>Bacteria</taxon>
        <taxon>Pseudomonadati</taxon>
        <taxon>Bacteroidota</taxon>
        <taxon>Bacteroidia</taxon>
        <taxon>Marinilabiliales</taxon>
        <taxon>Prolixibacteraceae</taxon>
        <taxon>Halosquirtibacter</taxon>
    </lineage>
</organism>
<protein>
    <submittedName>
        <fullName evidence="1">NfeD family protein</fullName>
    </submittedName>
</protein>
<reference evidence="1" key="1">
    <citation type="submission" date="2021-08" db="EMBL/GenBank/DDBJ databases">
        <title>Novel anaerobic bacterium isolated from sea squirt in East Sea, Republic of Korea.</title>
        <authorList>
            <person name="Nguyen T.H."/>
            <person name="Li Z."/>
            <person name="Lee Y.-J."/>
            <person name="Ko J."/>
            <person name="Kim S.-G."/>
        </authorList>
    </citation>
    <scope>NUCLEOTIDE SEQUENCE</scope>
    <source>
        <strain evidence="1">KCTC 25031</strain>
    </source>
</reference>
<gene>
    <name evidence="1" type="ORF">K4L44_02755</name>
</gene>
<keyword evidence="2" id="KW-1185">Reference proteome</keyword>
<evidence type="ECO:0000313" key="2">
    <source>
        <dbReference type="Proteomes" id="UP000826212"/>
    </source>
</evidence>
<dbReference type="EMBL" id="CP081303">
    <property type="protein sequence ID" value="QZE14798.1"/>
    <property type="molecule type" value="Genomic_DNA"/>
</dbReference>